<dbReference type="PANTHER" id="PTHR46573:SF1">
    <property type="entry name" value="WD REPEAT, SAM AND U-BOX DOMAIN-CONTAINING PROTEIN 1"/>
    <property type="match status" value="1"/>
</dbReference>
<organism evidence="3 4">
    <name type="scientific">Symbiodinium microadriaticum</name>
    <name type="common">Dinoflagellate</name>
    <name type="synonym">Zooxanthella microadriatica</name>
    <dbReference type="NCBI Taxonomy" id="2951"/>
    <lineage>
        <taxon>Eukaryota</taxon>
        <taxon>Sar</taxon>
        <taxon>Alveolata</taxon>
        <taxon>Dinophyceae</taxon>
        <taxon>Suessiales</taxon>
        <taxon>Symbiodiniaceae</taxon>
        <taxon>Symbiodinium</taxon>
    </lineage>
</organism>
<evidence type="ECO:0000313" key="3">
    <source>
        <dbReference type="EMBL" id="OLQ15334.1"/>
    </source>
</evidence>
<protein>
    <submittedName>
        <fullName evidence="3">Putative bifunctional E2/E3 enzyme R795</fullName>
    </submittedName>
</protein>
<keyword evidence="4" id="KW-1185">Reference proteome</keyword>
<dbReference type="OrthoDB" id="410170at2759"/>
<dbReference type="CDD" id="cd16655">
    <property type="entry name" value="RING-Ubox_WDSUB1-like"/>
    <property type="match status" value="1"/>
</dbReference>
<dbReference type="GO" id="GO:0016567">
    <property type="term" value="P:protein ubiquitination"/>
    <property type="evidence" value="ECO:0007669"/>
    <property type="project" value="InterPro"/>
</dbReference>
<accession>A0A1Q9F6L9</accession>
<proteinExistence type="predicted"/>
<sequence length="734" mass="81797">MSSGDGAAEQPARMREVPAPKRKKPSDICGETLQTVLSMSKDGVSTDKIAKWCRLTSDDVVAALAKRRRTEDTLEGVTDRQAASHPEAEQEGMESLMSRLLSDPDDLLCPILHTLMEQPVVAEDGFTYEKEAIQDALNMRPKSPKTNEPMGDKVIPNQEKVAAILDFKEKTIDEILSVASHIPSEEAEKLLQRAEDFIRPKLPDGAYQRKLAKVLQLKAGLPSEQDVAVSQLLCLLADNPQAMDVRQFLENFYTWEVWPILRSCRVHRKDDLVEVLRKAASTAPTMACAEDLDRLRASRLAAGVKAHGGGFRQNLASFWNVNKLWRFVLPRASGSVDSVTDPGMWLEGAALVLAGLHVWLRSKSPFCLPDVPEKLLAESISCLRTLSPEDFGARVCLFFGTDADVWNENSDLTGWTENYCDQDFLALLFLELSRRRSGDRAAQKELLLQALDASPRHDLVRDSLLQLFLESLDIEGSVKEEHVLITLLLAKHDKVPEETLSKLTLAPDQVKELKLAPPTCLGLANQLAAADRSEQGARLAVHAATQFDAMGDQENAMLAYGRAYSMDRRNEDALHGMVGSCSRVMKMCSELQVCIENLQEKVQILQRQRLRLALPCKVWDIPPEDLRRCDTMVSGDYVESPMFHIGDSLSATLRYYPRGSQAGQRALATIALLCDDSCAVSGKIRIGSQTVVLRARVPSDRKSWDIPAADYRQVRVWIKSVRRQDSSLTHNFVM</sequence>
<feature type="region of interest" description="Disordered" evidence="1">
    <location>
        <begin position="69"/>
        <end position="95"/>
    </location>
</feature>
<dbReference type="PANTHER" id="PTHR46573">
    <property type="entry name" value="WD REPEAT, SAM AND U-BOX DOMAIN-CONTAINING PROTEIN 1"/>
    <property type="match status" value="1"/>
</dbReference>
<comment type="caution">
    <text evidence="3">The sequence shown here is derived from an EMBL/GenBank/DDBJ whole genome shotgun (WGS) entry which is preliminary data.</text>
</comment>
<evidence type="ECO:0000259" key="2">
    <source>
        <dbReference type="SMART" id="SM00504"/>
    </source>
</evidence>
<dbReference type="SMART" id="SM00504">
    <property type="entry name" value="Ubox"/>
    <property type="match status" value="1"/>
</dbReference>
<reference evidence="3 4" key="1">
    <citation type="submission" date="2016-02" db="EMBL/GenBank/DDBJ databases">
        <title>Genome analysis of coral dinoflagellate symbionts highlights evolutionary adaptations to a symbiotic lifestyle.</title>
        <authorList>
            <person name="Aranda M."/>
            <person name="Li Y."/>
            <person name="Liew Y.J."/>
            <person name="Baumgarten S."/>
            <person name="Simakov O."/>
            <person name="Wilson M."/>
            <person name="Piel J."/>
            <person name="Ashoor H."/>
            <person name="Bougouffa S."/>
            <person name="Bajic V.B."/>
            <person name="Ryu T."/>
            <person name="Ravasi T."/>
            <person name="Bayer T."/>
            <person name="Micklem G."/>
            <person name="Kim H."/>
            <person name="Bhak J."/>
            <person name="Lajeunesse T.C."/>
            <person name="Voolstra C.R."/>
        </authorList>
    </citation>
    <scope>NUCLEOTIDE SEQUENCE [LARGE SCALE GENOMIC DNA]</scope>
    <source>
        <strain evidence="3 4">CCMP2467</strain>
    </source>
</reference>
<gene>
    <name evidence="3" type="ORF">AK812_SmicGene434</name>
</gene>
<name>A0A1Q9F6L9_SYMMI</name>
<dbReference type="Gene3D" id="3.30.40.10">
    <property type="entry name" value="Zinc/RING finger domain, C3HC4 (zinc finger)"/>
    <property type="match status" value="1"/>
</dbReference>
<dbReference type="GO" id="GO:0004842">
    <property type="term" value="F:ubiquitin-protein transferase activity"/>
    <property type="evidence" value="ECO:0007669"/>
    <property type="project" value="InterPro"/>
</dbReference>
<dbReference type="InterPro" id="IPR052085">
    <property type="entry name" value="WD-SAM-U-box"/>
</dbReference>
<dbReference type="Proteomes" id="UP000186817">
    <property type="component" value="Unassembled WGS sequence"/>
</dbReference>
<dbReference type="InterPro" id="IPR003613">
    <property type="entry name" value="Ubox_domain"/>
</dbReference>
<dbReference type="SUPFAM" id="SSF57850">
    <property type="entry name" value="RING/U-box"/>
    <property type="match status" value="1"/>
</dbReference>
<dbReference type="AlphaFoldDB" id="A0A1Q9F6L9"/>
<evidence type="ECO:0000313" key="4">
    <source>
        <dbReference type="Proteomes" id="UP000186817"/>
    </source>
</evidence>
<feature type="region of interest" description="Disordered" evidence="1">
    <location>
        <begin position="1"/>
        <end position="28"/>
    </location>
</feature>
<evidence type="ECO:0000256" key="1">
    <source>
        <dbReference type="SAM" id="MobiDB-lite"/>
    </source>
</evidence>
<dbReference type="OMA" id="DRRNEDA"/>
<dbReference type="Pfam" id="PF04564">
    <property type="entry name" value="U-box"/>
    <property type="match status" value="1"/>
</dbReference>
<dbReference type="InterPro" id="IPR013083">
    <property type="entry name" value="Znf_RING/FYVE/PHD"/>
</dbReference>
<dbReference type="EMBL" id="LSRX01000004">
    <property type="protein sequence ID" value="OLQ15334.1"/>
    <property type="molecule type" value="Genomic_DNA"/>
</dbReference>
<feature type="domain" description="U-box" evidence="2">
    <location>
        <begin position="106"/>
        <end position="167"/>
    </location>
</feature>